<feature type="region of interest" description="Disordered" evidence="1">
    <location>
        <begin position="120"/>
        <end position="183"/>
    </location>
</feature>
<sequence>MGDFGFLKQKMIVLFILYRGKSKKKMKVVDGDRTWSDDGWQGRATMAGEQRATMVAKLGVWIREWMRRRLCCERYRGIYRQKKSTGNELSAEFLNPPVKGGPHSQRRRPPMVQVDAMADPEQQMTHPHTSTRRSHPSVVGAPASAATPPSAAPSAPRRPHHVSRASNSAHHARPGFAEINLLS</sequence>
<evidence type="ECO:0000313" key="2">
    <source>
        <dbReference type="EMBL" id="MED6124618.1"/>
    </source>
</evidence>
<feature type="region of interest" description="Disordered" evidence="1">
    <location>
        <begin position="90"/>
        <end position="109"/>
    </location>
</feature>
<comment type="caution">
    <text evidence="2">The sequence shown here is derived from an EMBL/GenBank/DDBJ whole genome shotgun (WGS) entry which is preliminary data.</text>
</comment>
<dbReference type="Proteomes" id="UP001341840">
    <property type="component" value="Unassembled WGS sequence"/>
</dbReference>
<accession>A0ABU6RKK7</accession>
<gene>
    <name evidence="2" type="ORF">PIB30_060601</name>
</gene>
<dbReference type="EMBL" id="JASCZI010030746">
    <property type="protein sequence ID" value="MED6124618.1"/>
    <property type="molecule type" value="Genomic_DNA"/>
</dbReference>
<protein>
    <submittedName>
        <fullName evidence="2">Uncharacterized protein</fullName>
    </submittedName>
</protein>
<evidence type="ECO:0000313" key="3">
    <source>
        <dbReference type="Proteomes" id="UP001341840"/>
    </source>
</evidence>
<proteinExistence type="predicted"/>
<feature type="compositionally biased region" description="Low complexity" evidence="1">
    <location>
        <begin position="136"/>
        <end position="155"/>
    </location>
</feature>
<name>A0ABU6RKK7_9FABA</name>
<organism evidence="2 3">
    <name type="scientific">Stylosanthes scabra</name>
    <dbReference type="NCBI Taxonomy" id="79078"/>
    <lineage>
        <taxon>Eukaryota</taxon>
        <taxon>Viridiplantae</taxon>
        <taxon>Streptophyta</taxon>
        <taxon>Embryophyta</taxon>
        <taxon>Tracheophyta</taxon>
        <taxon>Spermatophyta</taxon>
        <taxon>Magnoliopsida</taxon>
        <taxon>eudicotyledons</taxon>
        <taxon>Gunneridae</taxon>
        <taxon>Pentapetalae</taxon>
        <taxon>rosids</taxon>
        <taxon>fabids</taxon>
        <taxon>Fabales</taxon>
        <taxon>Fabaceae</taxon>
        <taxon>Papilionoideae</taxon>
        <taxon>50 kb inversion clade</taxon>
        <taxon>dalbergioids sensu lato</taxon>
        <taxon>Dalbergieae</taxon>
        <taxon>Pterocarpus clade</taxon>
        <taxon>Stylosanthes</taxon>
    </lineage>
</organism>
<evidence type="ECO:0000256" key="1">
    <source>
        <dbReference type="SAM" id="MobiDB-lite"/>
    </source>
</evidence>
<reference evidence="2 3" key="1">
    <citation type="journal article" date="2023" name="Plants (Basel)">
        <title>Bridging the Gap: Combining Genomics and Transcriptomics Approaches to Understand Stylosanthes scabra, an Orphan Legume from the Brazilian Caatinga.</title>
        <authorList>
            <person name="Ferreira-Neto J.R.C."/>
            <person name="da Silva M.D."/>
            <person name="Binneck E."/>
            <person name="de Melo N.F."/>
            <person name="da Silva R.H."/>
            <person name="de Melo A.L.T.M."/>
            <person name="Pandolfi V."/>
            <person name="Bustamante F.O."/>
            <person name="Brasileiro-Vidal A.C."/>
            <person name="Benko-Iseppon A.M."/>
        </authorList>
    </citation>
    <scope>NUCLEOTIDE SEQUENCE [LARGE SCALE GENOMIC DNA]</scope>
    <source>
        <tissue evidence="2">Leaves</tissue>
    </source>
</reference>
<keyword evidence="3" id="KW-1185">Reference proteome</keyword>